<dbReference type="EMBL" id="JANIDP010000271">
    <property type="protein sequence ID" value="MDR6049331.1"/>
    <property type="molecule type" value="Genomic_DNA"/>
</dbReference>
<protein>
    <recommendedName>
        <fullName evidence="4">Virulence protein</fullName>
    </recommendedName>
</protein>
<evidence type="ECO:0000313" key="2">
    <source>
        <dbReference type="EMBL" id="MDR6049331.1"/>
    </source>
</evidence>
<sequence length="25" mass="3057">MKRLQAFKFQLRPGGQQECEMRRFA</sequence>
<reference evidence="2 3" key="1">
    <citation type="submission" date="2022-07" db="EMBL/GenBank/DDBJ databases">
        <title>The wastewater resistome of Residential Aged Care Facilities indicates a role of antimicrobial stewardship in reducing resistance.</title>
        <authorList>
            <person name="Sapula S."/>
            <person name="Hart B.J."/>
            <person name="Henrietta V."/>
            <person name="Amsalu A."/>
            <person name="Jon W."/>
            <person name="Siderius N."/>
            <person name="Nguyen L."/>
            <person name="Turnidge J."/>
            <person name="Gerber C."/>
        </authorList>
    </citation>
    <scope>NUCLEOTIDE SEQUENCE [LARGE SCALE GENOMIC DNA]</scope>
    <source>
        <strain evidence="2 3">ECA685</strain>
    </source>
</reference>
<dbReference type="Proteomes" id="UP001247581">
    <property type="component" value="Unassembled WGS sequence"/>
</dbReference>
<evidence type="ECO:0000313" key="3">
    <source>
        <dbReference type="Proteomes" id="UP001247581"/>
    </source>
</evidence>
<evidence type="ECO:0000313" key="1">
    <source>
        <dbReference type="EMBL" id="MDR6047414.1"/>
    </source>
</evidence>
<dbReference type="AlphaFoldDB" id="A0ABD5CB79"/>
<accession>A0ABD5CB79</accession>
<gene>
    <name evidence="1" type="ORF">NQD80_16605</name>
    <name evidence="2" type="ORF">NQD80_27105</name>
</gene>
<proteinExistence type="predicted"/>
<feature type="non-terminal residue" evidence="2">
    <location>
        <position position="25"/>
    </location>
</feature>
<comment type="caution">
    <text evidence="2">The sequence shown here is derived from an EMBL/GenBank/DDBJ whole genome shotgun (WGS) entry which is preliminary data.</text>
</comment>
<evidence type="ECO:0008006" key="4">
    <source>
        <dbReference type="Google" id="ProtNLM"/>
    </source>
</evidence>
<organism evidence="2 3">
    <name type="scientific">Escherichia coli</name>
    <dbReference type="NCBI Taxonomy" id="562"/>
    <lineage>
        <taxon>Bacteria</taxon>
        <taxon>Pseudomonadati</taxon>
        <taxon>Pseudomonadota</taxon>
        <taxon>Gammaproteobacteria</taxon>
        <taxon>Enterobacterales</taxon>
        <taxon>Enterobacteriaceae</taxon>
        <taxon>Escherichia</taxon>
    </lineage>
</organism>
<name>A0ABD5CB79_ECOLX</name>
<dbReference type="EMBL" id="JANIDP010000050">
    <property type="protein sequence ID" value="MDR6047414.1"/>
    <property type="molecule type" value="Genomic_DNA"/>
</dbReference>
<dbReference type="RefSeq" id="WP_242790555.1">
    <property type="nucleotide sequence ID" value="NZ_BDPK01000002.1"/>
</dbReference>